<proteinExistence type="predicted"/>
<keyword evidence="1" id="KW-1133">Transmembrane helix</keyword>
<dbReference type="Pfam" id="PF02585">
    <property type="entry name" value="PIG-L"/>
    <property type="match status" value="1"/>
</dbReference>
<dbReference type="Proteomes" id="UP000187651">
    <property type="component" value="Unassembled WGS sequence"/>
</dbReference>
<reference evidence="3" key="1">
    <citation type="submission" date="2016-10" db="EMBL/GenBank/DDBJ databases">
        <authorList>
            <person name="Varghese N."/>
            <person name="Submissions S."/>
        </authorList>
    </citation>
    <scope>NUCLEOTIDE SEQUENCE [LARGE SCALE GENOMIC DNA]</scope>
    <source>
        <strain evidence="3">M83</strain>
    </source>
</reference>
<dbReference type="SUPFAM" id="SSF102588">
    <property type="entry name" value="LmbE-like"/>
    <property type="match status" value="1"/>
</dbReference>
<keyword evidence="1" id="KW-0812">Transmembrane</keyword>
<keyword evidence="1" id="KW-0472">Membrane</keyword>
<protein>
    <submittedName>
        <fullName evidence="2">N-acetylglucosaminyl deacetylase, LmbE family</fullName>
    </submittedName>
</protein>
<dbReference type="RefSeq" id="WP_074521805.1">
    <property type="nucleotide sequence ID" value="NZ_FNHZ01000005.1"/>
</dbReference>
<accession>A0A1G9YBK3</accession>
<name>A0A1G9YBK3_9FIRM</name>
<evidence type="ECO:0000313" key="2">
    <source>
        <dbReference type="EMBL" id="SDN05931.1"/>
    </source>
</evidence>
<keyword evidence="3" id="KW-1185">Reference proteome</keyword>
<sequence length="484" mass="55158">MRLKFSKFFLSLILIITGLLIFNSKPCKAEETNAESQTASFLDFTLNKSSADTSLVRDDTYKSSVKYSANTSISIDCEEDMYGLYIKWYHNPQTSYTISYGDVTLTCGEDGFLHEYIPLDIATKSLNINLTEDMRICEIAVLSKGDLPDSVQVWNPTATRPDILVFSTHADDEILFLGGILALYGSRDDVSVQVAYMCDFYKSEPYREHEELDGLWELGLNIYPVKGEFYDYYCGDYDAALQNYDYDSVCAYTTECIRRFQPLIVVTQDFNGEYGHGAHILLANAVADSVNNSNDANYHPESASKYGSYDVPKTYIHLYGENTITLNLREELETLNNRTALDALKTAYTRHVSQQGWWFYVDDEYEYSPSRFGLYRTLVGTDTGNDILENVKTYETIAYEEKVAADEAAINNANEYSNSIVESVKSFKEELKEYKTSPSISVKQLVVTLVALIIILLVIMGQAKRHKKEYDRRVLKYKKENDIK</sequence>
<evidence type="ECO:0000256" key="1">
    <source>
        <dbReference type="SAM" id="Phobius"/>
    </source>
</evidence>
<dbReference type="EMBL" id="FNHZ01000005">
    <property type="protein sequence ID" value="SDN05931.1"/>
    <property type="molecule type" value="Genomic_DNA"/>
</dbReference>
<gene>
    <name evidence="2" type="ORF">SAMN05216544_1751</name>
</gene>
<dbReference type="InterPro" id="IPR024078">
    <property type="entry name" value="LmbE-like_dom_sf"/>
</dbReference>
<feature type="transmembrane region" description="Helical" evidence="1">
    <location>
        <begin position="445"/>
        <end position="463"/>
    </location>
</feature>
<dbReference type="OrthoDB" id="1843998at2"/>
<dbReference type="Gene3D" id="3.40.50.10320">
    <property type="entry name" value="LmbE-like"/>
    <property type="match status" value="1"/>
</dbReference>
<dbReference type="InterPro" id="IPR003737">
    <property type="entry name" value="GlcNAc_PI_deacetylase-related"/>
</dbReference>
<organism evidence="2 3">
    <name type="scientific">Lachnospira pectinoschiza</name>
    <dbReference type="NCBI Taxonomy" id="28052"/>
    <lineage>
        <taxon>Bacteria</taxon>
        <taxon>Bacillati</taxon>
        <taxon>Bacillota</taxon>
        <taxon>Clostridia</taxon>
        <taxon>Lachnospirales</taxon>
        <taxon>Lachnospiraceae</taxon>
        <taxon>Lachnospira</taxon>
    </lineage>
</organism>
<evidence type="ECO:0000313" key="3">
    <source>
        <dbReference type="Proteomes" id="UP000187651"/>
    </source>
</evidence>
<dbReference type="AlphaFoldDB" id="A0A1G9YBK3"/>